<evidence type="ECO:0000313" key="10">
    <source>
        <dbReference type="Proteomes" id="UP000199377"/>
    </source>
</evidence>
<gene>
    <name evidence="9" type="ORF">SAMN05216258_111153</name>
</gene>
<dbReference type="PANTHER" id="PTHR33362:SF5">
    <property type="entry name" value="C4-DICARBOXYLATE TRAP TRANSPORTER LARGE PERMEASE PROTEIN DCTM"/>
    <property type="match status" value="1"/>
</dbReference>
<comment type="subunit">
    <text evidence="7">The complex comprises the extracytoplasmic solute receptor protein and the two transmembrane proteins.</text>
</comment>
<keyword evidence="4 7" id="KW-0812">Transmembrane</keyword>
<feature type="transmembrane region" description="Helical" evidence="7">
    <location>
        <begin position="283"/>
        <end position="305"/>
    </location>
</feature>
<evidence type="ECO:0000256" key="6">
    <source>
        <dbReference type="ARBA" id="ARBA00023136"/>
    </source>
</evidence>
<comment type="similarity">
    <text evidence="7">Belongs to the TRAP transporter large permease family.</text>
</comment>
<dbReference type="OrthoDB" id="9790209at2"/>
<comment type="subcellular location">
    <subcellularLocation>
        <location evidence="1 7">Cell inner membrane</location>
        <topology evidence="1 7">Multi-pass membrane protein</topology>
    </subcellularLocation>
</comment>
<dbReference type="AlphaFoldDB" id="A0A1I3ML72"/>
<dbReference type="GO" id="GO:0022857">
    <property type="term" value="F:transmembrane transporter activity"/>
    <property type="evidence" value="ECO:0007669"/>
    <property type="project" value="UniProtKB-UniRule"/>
</dbReference>
<dbReference type="EMBL" id="FOQH01000011">
    <property type="protein sequence ID" value="SFI97681.1"/>
    <property type="molecule type" value="Genomic_DNA"/>
</dbReference>
<dbReference type="PIRSF" id="PIRSF006066">
    <property type="entry name" value="HI0050"/>
    <property type="match status" value="1"/>
</dbReference>
<dbReference type="InterPro" id="IPR004681">
    <property type="entry name" value="TRAP_DctM"/>
</dbReference>
<feature type="transmembrane region" description="Helical" evidence="7">
    <location>
        <begin position="12"/>
        <end position="43"/>
    </location>
</feature>
<accession>A0A1I3ML72</accession>
<evidence type="ECO:0000259" key="8">
    <source>
        <dbReference type="Pfam" id="PF06808"/>
    </source>
</evidence>
<keyword evidence="7" id="KW-0813">Transport</keyword>
<dbReference type="InterPro" id="IPR010656">
    <property type="entry name" value="DctM"/>
</dbReference>
<evidence type="ECO:0000256" key="2">
    <source>
        <dbReference type="ARBA" id="ARBA00022475"/>
    </source>
</evidence>
<keyword evidence="3 7" id="KW-0997">Cell inner membrane</keyword>
<evidence type="ECO:0000256" key="1">
    <source>
        <dbReference type="ARBA" id="ARBA00004429"/>
    </source>
</evidence>
<evidence type="ECO:0000313" key="9">
    <source>
        <dbReference type="EMBL" id="SFI97681.1"/>
    </source>
</evidence>
<dbReference type="GO" id="GO:0005886">
    <property type="term" value="C:plasma membrane"/>
    <property type="evidence" value="ECO:0007669"/>
    <property type="project" value="UniProtKB-SubCell"/>
</dbReference>
<dbReference type="STRING" id="1114924.SAMN05216258_111153"/>
<comment type="function">
    <text evidence="7">Part of the tripartite ATP-independent periplasmic (TRAP) transport system.</text>
</comment>
<feature type="transmembrane region" description="Helical" evidence="7">
    <location>
        <begin position="63"/>
        <end position="82"/>
    </location>
</feature>
<keyword evidence="5 7" id="KW-1133">Transmembrane helix</keyword>
<organism evidence="9 10">
    <name type="scientific">Albimonas pacifica</name>
    <dbReference type="NCBI Taxonomy" id="1114924"/>
    <lineage>
        <taxon>Bacteria</taxon>
        <taxon>Pseudomonadati</taxon>
        <taxon>Pseudomonadota</taxon>
        <taxon>Alphaproteobacteria</taxon>
        <taxon>Rhodobacterales</taxon>
        <taxon>Paracoccaceae</taxon>
        <taxon>Albimonas</taxon>
    </lineage>
</organism>
<dbReference type="NCBIfam" id="TIGR00786">
    <property type="entry name" value="dctM"/>
    <property type="match status" value="1"/>
</dbReference>
<dbReference type="PANTHER" id="PTHR33362">
    <property type="entry name" value="SIALIC ACID TRAP TRANSPORTER PERMEASE PROTEIN SIAT-RELATED"/>
    <property type="match status" value="1"/>
</dbReference>
<dbReference type="RefSeq" id="WP_092864188.1">
    <property type="nucleotide sequence ID" value="NZ_FOQH01000011.1"/>
</dbReference>
<keyword evidence="6 7" id="KW-0472">Membrane</keyword>
<keyword evidence="2" id="KW-1003">Cell membrane</keyword>
<feature type="transmembrane region" description="Helical" evidence="7">
    <location>
        <begin position="144"/>
        <end position="170"/>
    </location>
</feature>
<keyword evidence="10" id="KW-1185">Reference proteome</keyword>
<protein>
    <recommendedName>
        <fullName evidence="7">TRAP transporter large permease protein</fullName>
    </recommendedName>
</protein>
<feature type="transmembrane region" description="Helical" evidence="7">
    <location>
        <begin position="102"/>
        <end position="132"/>
    </location>
</feature>
<comment type="caution">
    <text evidence="7">Lacks conserved residue(s) required for the propagation of feature annotation.</text>
</comment>
<feature type="domain" description="TRAP C4-dicarboxylate transport system permease DctM subunit" evidence="8">
    <location>
        <begin position="14"/>
        <end position="430"/>
    </location>
</feature>
<reference evidence="9 10" key="1">
    <citation type="submission" date="2016-10" db="EMBL/GenBank/DDBJ databases">
        <authorList>
            <person name="de Groot N.N."/>
        </authorList>
    </citation>
    <scope>NUCLEOTIDE SEQUENCE [LARGE SCALE GENOMIC DNA]</scope>
    <source>
        <strain evidence="9 10">CGMCC 1.11030</strain>
    </source>
</reference>
<evidence type="ECO:0000256" key="7">
    <source>
        <dbReference type="RuleBase" id="RU369079"/>
    </source>
</evidence>
<feature type="transmembrane region" description="Helical" evidence="7">
    <location>
        <begin position="325"/>
        <end position="352"/>
    </location>
</feature>
<proteinExistence type="inferred from homology"/>
<dbReference type="Pfam" id="PF06808">
    <property type="entry name" value="DctM"/>
    <property type="match status" value="1"/>
</dbReference>
<evidence type="ECO:0000256" key="5">
    <source>
        <dbReference type="ARBA" id="ARBA00022989"/>
    </source>
</evidence>
<feature type="transmembrane region" description="Helical" evidence="7">
    <location>
        <begin position="176"/>
        <end position="200"/>
    </location>
</feature>
<feature type="transmembrane region" description="Helical" evidence="7">
    <location>
        <begin position="254"/>
        <end position="271"/>
    </location>
</feature>
<dbReference type="Proteomes" id="UP000199377">
    <property type="component" value="Unassembled WGS sequence"/>
</dbReference>
<feature type="transmembrane region" description="Helical" evidence="7">
    <location>
        <begin position="410"/>
        <end position="434"/>
    </location>
</feature>
<name>A0A1I3ML72_9RHOB</name>
<evidence type="ECO:0000256" key="3">
    <source>
        <dbReference type="ARBA" id="ARBA00022519"/>
    </source>
</evidence>
<sequence>MSDLDPELIGAIGIGVLLAMIFLRVPVGVALGCVSAGGIYLILGPRAATGMLSEIPYDFTAHWSLSSIPMFLLMGYFCYHAGLTEGLFRMARMWLSWLPGGLSIASIQGAALFSAVTGSSLACTAAMGRIAVPEMIKAGYDKGLATGTVAAAGTIGSMIPPSILLILYGIFVEEPIGALFLAAFLPGVLTAVMYSVMVCVRATVTPGLAPSTKDEVYSWEDRIWAIKDTWPVGLLVLGVFGGLFSGVFTPTEAGAVGAFLAFVIACLKRTMNWHAFREAVAETLRSTASIFVIAIGAQLLTRFFALSGVTDILADFISGQGYSQLQVVLLISVALLILGMLLDPIGIMLLTIPILLPVLETQSINLIWFGVLMAKFLEVGFITPPVGLNVFVVKGIVGDLVPTHTIFKGIAWFVVMDAITIALLIAFPSIILWLPTSLGLI</sequence>
<evidence type="ECO:0000256" key="4">
    <source>
        <dbReference type="ARBA" id="ARBA00022692"/>
    </source>
</evidence>